<dbReference type="Proteomes" id="UP000028725">
    <property type="component" value="Unassembled WGS sequence"/>
</dbReference>
<name>A0A085WAK3_9BACT</name>
<sequence length="116" mass="12800">MRAPQVKALSLEGLEAAEDVEQHFLSEPVAWRQEVLLHVAGFSSGRLIPFSARESLVGHLPNEMAVVDLTLPAKHSRSLRGSGVGRGGRVHPGEEPRRARGPEDPRAQERQRRRLG</sequence>
<proteinExistence type="predicted"/>
<accession>A0A085WAK3</accession>
<reference evidence="2 3" key="1">
    <citation type="submission" date="2014-04" db="EMBL/GenBank/DDBJ databases">
        <title>Genome assembly of Hyalangium minutum DSM 14724.</title>
        <authorList>
            <person name="Sharma G."/>
            <person name="Subramanian S."/>
        </authorList>
    </citation>
    <scope>NUCLEOTIDE SEQUENCE [LARGE SCALE GENOMIC DNA]</scope>
    <source>
        <strain evidence="2 3">DSM 14724</strain>
    </source>
</reference>
<feature type="region of interest" description="Disordered" evidence="1">
    <location>
        <begin position="75"/>
        <end position="116"/>
    </location>
</feature>
<keyword evidence="3" id="KW-1185">Reference proteome</keyword>
<dbReference type="OrthoDB" id="5488315at2"/>
<feature type="compositionally biased region" description="Basic and acidic residues" evidence="1">
    <location>
        <begin position="91"/>
        <end position="110"/>
    </location>
</feature>
<dbReference type="AlphaFoldDB" id="A0A085WAK3"/>
<dbReference type="RefSeq" id="WP_044193661.1">
    <property type="nucleotide sequence ID" value="NZ_JMCB01000013.1"/>
</dbReference>
<evidence type="ECO:0000313" key="2">
    <source>
        <dbReference type="EMBL" id="KFE64716.1"/>
    </source>
</evidence>
<comment type="caution">
    <text evidence="2">The sequence shown here is derived from an EMBL/GenBank/DDBJ whole genome shotgun (WGS) entry which is preliminary data.</text>
</comment>
<evidence type="ECO:0000256" key="1">
    <source>
        <dbReference type="SAM" id="MobiDB-lite"/>
    </source>
</evidence>
<gene>
    <name evidence="2" type="ORF">DB31_1734</name>
</gene>
<evidence type="ECO:0000313" key="3">
    <source>
        <dbReference type="Proteomes" id="UP000028725"/>
    </source>
</evidence>
<dbReference type="EMBL" id="JMCB01000013">
    <property type="protein sequence ID" value="KFE64716.1"/>
    <property type="molecule type" value="Genomic_DNA"/>
</dbReference>
<dbReference type="STRING" id="394096.DB31_1734"/>
<protein>
    <submittedName>
        <fullName evidence="2">Uncharacterized protein</fullName>
    </submittedName>
</protein>
<organism evidence="2 3">
    <name type="scientific">Hyalangium minutum</name>
    <dbReference type="NCBI Taxonomy" id="394096"/>
    <lineage>
        <taxon>Bacteria</taxon>
        <taxon>Pseudomonadati</taxon>
        <taxon>Myxococcota</taxon>
        <taxon>Myxococcia</taxon>
        <taxon>Myxococcales</taxon>
        <taxon>Cystobacterineae</taxon>
        <taxon>Archangiaceae</taxon>
        <taxon>Hyalangium</taxon>
    </lineage>
</organism>